<dbReference type="InterPro" id="IPR036520">
    <property type="entry name" value="UPF0759_sf"/>
</dbReference>
<accession>A0ABX2XHB3</accession>
<evidence type="ECO:0000313" key="1">
    <source>
        <dbReference type="EMBL" id="OCB73356.1"/>
    </source>
</evidence>
<protein>
    <recommendedName>
        <fullName evidence="3">DUF72 domain-containing protein</fullName>
    </recommendedName>
</protein>
<gene>
    <name evidence="1" type="ORF">FLP_11630</name>
</gene>
<name>A0ABX2XHB3_9FLAO</name>
<dbReference type="Pfam" id="PF01904">
    <property type="entry name" value="DUF72"/>
    <property type="match status" value="1"/>
</dbReference>
<evidence type="ECO:0000313" key="2">
    <source>
        <dbReference type="Proteomes" id="UP000093343"/>
    </source>
</evidence>
<dbReference type="RefSeq" id="WP_065449680.1">
    <property type="nucleotide sequence ID" value="NZ_LVEN01000027.1"/>
</dbReference>
<dbReference type="EMBL" id="LVEN01000027">
    <property type="protein sequence ID" value="OCB73356.1"/>
    <property type="molecule type" value="Genomic_DNA"/>
</dbReference>
<dbReference type="PANTHER" id="PTHR30348">
    <property type="entry name" value="UNCHARACTERIZED PROTEIN YECE"/>
    <property type="match status" value="1"/>
</dbReference>
<dbReference type="SUPFAM" id="SSF117396">
    <property type="entry name" value="TM1631-like"/>
    <property type="match status" value="1"/>
</dbReference>
<proteinExistence type="predicted"/>
<sequence>MKNQVLMGCSSFNNRFWKGIFYPDNLSRSKWFEFYYQHFNTYEFNGSFYKFPTVRIFQNWYNKTPENFIFSVKAPKEITHFKKFIDCEDRIKEFYTICETGLKEKLGCILFQFPPSYNFSTEKLAQIMQNLDVKFKNVVEFRHESWWNEEVWNAFREQNITFCSVSHPQLPDTIFTDFPLIFIRLHGKPKMFYSSYSTKELLDIKDAILLKSAFVYFNNTASEAGILNALELKHMLE</sequence>
<dbReference type="InterPro" id="IPR002763">
    <property type="entry name" value="DUF72"/>
</dbReference>
<reference evidence="2" key="1">
    <citation type="submission" date="2016-03" db="EMBL/GenBank/DDBJ databases">
        <title>Draft genome sequence of Paenibacillus glacialis DSM 22343.</title>
        <authorList>
            <person name="Shin S.-K."/>
            <person name="Yi H."/>
        </authorList>
    </citation>
    <scope>NUCLEOTIDE SEQUENCE [LARGE SCALE GENOMIC DNA]</scope>
    <source>
        <strain evidence="2">CCUG 60099</strain>
    </source>
</reference>
<keyword evidence="2" id="KW-1185">Reference proteome</keyword>
<dbReference type="PANTHER" id="PTHR30348:SF4">
    <property type="entry name" value="DUF72 DOMAIN-CONTAINING PROTEIN"/>
    <property type="match status" value="1"/>
</dbReference>
<comment type="caution">
    <text evidence="1">The sequence shown here is derived from an EMBL/GenBank/DDBJ whole genome shotgun (WGS) entry which is preliminary data.</text>
</comment>
<dbReference type="Proteomes" id="UP000093343">
    <property type="component" value="Unassembled WGS sequence"/>
</dbReference>
<dbReference type="Gene3D" id="3.20.20.410">
    <property type="entry name" value="Protein of unknown function UPF0759"/>
    <property type="match status" value="1"/>
</dbReference>
<organism evidence="1 2">
    <name type="scientific">Flavobacterium piscis</name>
    <dbReference type="NCBI Taxonomy" id="1114874"/>
    <lineage>
        <taxon>Bacteria</taxon>
        <taxon>Pseudomonadati</taxon>
        <taxon>Bacteroidota</taxon>
        <taxon>Flavobacteriia</taxon>
        <taxon>Flavobacteriales</taxon>
        <taxon>Flavobacteriaceae</taxon>
        <taxon>Flavobacterium</taxon>
    </lineage>
</organism>
<evidence type="ECO:0008006" key="3">
    <source>
        <dbReference type="Google" id="ProtNLM"/>
    </source>
</evidence>